<dbReference type="AlphaFoldDB" id="A6HHX5"/>
<dbReference type="EMBL" id="CH473948">
    <property type="protein sequence ID" value="EDM05630.1"/>
    <property type="molecule type" value="Genomic_DNA"/>
</dbReference>
<evidence type="ECO:0000313" key="1">
    <source>
        <dbReference type="EMBL" id="EDM05630.1"/>
    </source>
</evidence>
<accession>A6HHX5</accession>
<gene>
    <name evidence="1" type="ORF">rCG_32529</name>
</gene>
<reference evidence="1 2" key="1">
    <citation type="submission" date="2005-07" db="EMBL/GenBank/DDBJ databases">
        <authorList>
            <person name="Mural R.J."/>
            <person name="Li P.W."/>
            <person name="Adams M.D."/>
            <person name="Amanatides P.G."/>
            <person name="Baden-Tillson H."/>
            <person name="Barnstead M."/>
            <person name="Chin S.H."/>
            <person name="Dew I."/>
            <person name="Evans C.A."/>
            <person name="Ferriera S."/>
            <person name="Flanigan M."/>
            <person name="Fosler C."/>
            <person name="Glodek A."/>
            <person name="Gu Z."/>
            <person name="Holt R.A."/>
            <person name="Jennings D."/>
            <person name="Kraft C.L."/>
            <person name="Lu F."/>
            <person name="Nguyen T."/>
            <person name="Nusskern D.R."/>
            <person name="Pfannkoch C.M."/>
            <person name="Sitter C."/>
            <person name="Sutton G.G."/>
            <person name="Venter J.C."/>
            <person name="Wang Z."/>
            <person name="Woodage T."/>
            <person name="Zheng X.H."/>
            <person name="Zhong F."/>
        </authorList>
    </citation>
    <scope>NUCLEOTIDE SEQUENCE [LARGE SCALE GENOMIC DNA]</scope>
    <source>
        <strain>BN</strain>
        <strain evidence="2">Sprague-Dawley</strain>
    </source>
</reference>
<organism evidence="1 2">
    <name type="scientific">Rattus norvegicus</name>
    <name type="common">Rat</name>
    <dbReference type="NCBI Taxonomy" id="10116"/>
    <lineage>
        <taxon>Eukaryota</taxon>
        <taxon>Metazoa</taxon>
        <taxon>Chordata</taxon>
        <taxon>Craniata</taxon>
        <taxon>Vertebrata</taxon>
        <taxon>Euteleostomi</taxon>
        <taxon>Mammalia</taxon>
        <taxon>Eutheria</taxon>
        <taxon>Euarchontoglires</taxon>
        <taxon>Glires</taxon>
        <taxon>Rodentia</taxon>
        <taxon>Myomorpha</taxon>
        <taxon>Muroidea</taxon>
        <taxon>Muridae</taxon>
        <taxon>Murinae</taxon>
        <taxon>Rattus</taxon>
    </lineage>
</organism>
<evidence type="ECO:0000313" key="2">
    <source>
        <dbReference type="Proteomes" id="UP000234681"/>
    </source>
</evidence>
<name>A6HHX5_RAT</name>
<protein>
    <submittedName>
        <fullName evidence="1">RCG32529</fullName>
    </submittedName>
</protein>
<dbReference type="Proteomes" id="UP000234681">
    <property type="component" value="Chromosome 10"/>
</dbReference>
<proteinExistence type="predicted"/>
<sequence length="53" mass="5911">MPLKQERRLPESVALVLIKDAALCGENHHWSYGTDQPILRIPTLTGTSTILLL</sequence>